<proteinExistence type="predicted"/>
<dbReference type="PRINTS" id="PR00116">
    <property type="entry name" value="ARGINASE"/>
</dbReference>
<feature type="non-terminal residue" evidence="3">
    <location>
        <position position="265"/>
    </location>
</feature>
<evidence type="ECO:0000256" key="1">
    <source>
        <dbReference type="ARBA" id="ARBA00022723"/>
    </source>
</evidence>
<comment type="caution">
    <text evidence="3">The sequence shown here is derived from an EMBL/GenBank/DDBJ whole genome shotgun (WGS) entry which is preliminary data.</text>
</comment>
<dbReference type="PANTHER" id="PTHR11358:SF26">
    <property type="entry name" value="GUANIDINO ACID HYDROLASE, MITOCHONDRIAL"/>
    <property type="match status" value="1"/>
</dbReference>
<sequence length="265" mass="28829">KDWKDIENPDVGLVGIPFDTSTLQMRGSRGGPESVRDAFMFCDCYEPGLDIDISSNLQIVDFGNIDVVHTEVPETHRRIEAVLTAINKSGVIPIVIGGDHGTTYANVKALINSFRGNIGVINIDAHMDVRKALHGEISSGTPFRRLMEEPEQPLLGKNLVELGINGWHNSKAAMDYCRDKGVTIITAREIHRRGIADVVAQALDIVTNGTQAFFLSFDIDGLDFAAAPGNCVPNPGGLTSYEGLEAVWLIGQHPLSRGFDMMEVS</sequence>
<keyword evidence="2" id="KW-0378">Hydrolase</keyword>
<keyword evidence="1" id="KW-0479">Metal-binding</keyword>
<dbReference type="SUPFAM" id="SSF52768">
    <property type="entry name" value="Arginase/deacetylase"/>
    <property type="match status" value="1"/>
</dbReference>
<dbReference type="InterPro" id="IPR023696">
    <property type="entry name" value="Ureohydrolase_dom_sf"/>
</dbReference>
<reference evidence="3" key="1">
    <citation type="journal article" date="2014" name="Front. Microbiol.">
        <title>High frequency of phylogenetically diverse reductive dehalogenase-homologous genes in deep subseafloor sedimentary metagenomes.</title>
        <authorList>
            <person name="Kawai M."/>
            <person name="Futagami T."/>
            <person name="Toyoda A."/>
            <person name="Takaki Y."/>
            <person name="Nishi S."/>
            <person name="Hori S."/>
            <person name="Arai W."/>
            <person name="Tsubouchi T."/>
            <person name="Morono Y."/>
            <person name="Uchiyama I."/>
            <person name="Ito T."/>
            <person name="Fujiyama A."/>
            <person name="Inagaki F."/>
            <person name="Takami H."/>
        </authorList>
    </citation>
    <scope>NUCLEOTIDE SEQUENCE</scope>
    <source>
        <strain evidence="3">Expedition CK06-06</strain>
    </source>
</reference>
<dbReference type="AlphaFoldDB" id="X1QHP0"/>
<feature type="non-terminal residue" evidence="3">
    <location>
        <position position="1"/>
    </location>
</feature>
<accession>X1QHP0</accession>
<dbReference type="GO" id="GO:0046872">
    <property type="term" value="F:metal ion binding"/>
    <property type="evidence" value="ECO:0007669"/>
    <property type="project" value="UniProtKB-KW"/>
</dbReference>
<organism evidence="3">
    <name type="scientific">marine sediment metagenome</name>
    <dbReference type="NCBI Taxonomy" id="412755"/>
    <lineage>
        <taxon>unclassified sequences</taxon>
        <taxon>metagenomes</taxon>
        <taxon>ecological metagenomes</taxon>
    </lineage>
</organism>
<dbReference type="PANTHER" id="PTHR11358">
    <property type="entry name" value="ARGINASE/AGMATINASE"/>
    <property type="match status" value="1"/>
</dbReference>
<gene>
    <name evidence="3" type="ORF">S06H3_41104</name>
</gene>
<protein>
    <recommendedName>
        <fullName evidence="4">Formimidoylglutamase</fullName>
    </recommendedName>
</protein>
<evidence type="ECO:0008006" key="4">
    <source>
        <dbReference type="Google" id="ProtNLM"/>
    </source>
</evidence>
<name>X1QHP0_9ZZZZ</name>
<dbReference type="CDD" id="cd09990">
    <property type="entry name" value="Agmatinase-like"/>
    <property type="match status" value="1"/>
</dbReference>
<evidence type="ECO:0000313" key="3">
    <source>
        <dbReference type="EMBL" id="GAI42794.1"/>
    </source>
</evidence>
<dbReference type="Gene3D" id="3.40.800.10">
    <property type="entry name" value="Ureohydrolase domain"/>
    <property type="match status" value="1"/>
</dbReference>
<dbReference type="GO" id="GO:0033389">
    <property type="term" value="P:putrescine biosynthetic process from arginine, via agmatine"/>
    <property type="evidence" value="ECO:0007669"/>
    <property type="project" value="TreeGrafter"/>
</dbReference>
<dbReference type="GO" id="GO:0008783">
    <property type="term" value="F:agmatinase activity"/>
    <property type="evidence" value="ECO:0007669"/>
    <property type="project" value="TreeGrafter"/>
</dbReference>
<dbReference type="PROSITE" id="PS51409">
    <property type="entry name" value="ARGINASE_2"/>
    <property type="match status" value="1"/>
</dbReference>
<evidence type="ECO:0000256" key="2">
    <source>
        <dbReference type="ARBA" id="ARBA00022801"/>
    </source>
</evidence>
<dbReference type="Pfam" id="PF00491">
    <property type="entry name" value="Arginase"/>
    <property type="match status" value="1"/>
</dbReference>
<dbReference type="PIRSF" id="PIRSF036979">
    <property type="entry name" value="Arginase"/>
    <property type="match status" value="1"/>
</dbReference>
<dbReference type="EMBL" id="BARV01025288">
    <property type="protein sequence ID" value="GAI42794.1"/>
    <property type="molecule type" value="Genomic_DNA"/>
</dbReference>
<dbReference type="InterPro" id="IPR006035">
    <property type="entry name" value="Ureohydrolase"/>
</dbReference>